<dbReference type="GO" id="GO:0042597">
    <property type="term" value="C:periplasmic space"/>
    <property type="evidence" value="ECO:0007669"/>
    <property type="project" value="UniProtKB-SubCell"/>
</dbReference>
<comment type="subcellular location">
    <subcellularLocation>
        <location evidence="1">Periplasm</location>
    </subcellularLocation>
</comment>
<accession>A0A6N9NJP4</accession>
<keyword evidence="7" id="KW-1133">Transmembrane helix</keyword>
<organism evidence="9 10">
    <name type="scientific">Acidiluteibacter ferrifornacis</name>
    <dbReference type="NCBI Taxonomy" id="2692424"/>
    <lineage>
        <taxon>Bacteria</taxon>
        <taxon>Pseudomonadati</taxon>
        <taxon>Bacteroidota</taxon>
        <taxon>Flavobacteriia</taxon>
        <taxon>Flavobacteriales</taxon>
        <taxon>Cryomorphaceae</taxon>
        <taxon>Acidiluteibacter</taxon>
    </lineage>
</organism>
<evidence type="ECO:0000313" key="10">
    <source>
        <dbReference type="Proteomes" id="UP000470771"/>
    </source>
</evidence>
<dbReference type="GO" id="GO:0042121">
    <property type="term" value="P:alginic acid biosynthetic process"/>
    <property type="evidence" value="ECO:0007669"/>
    <property type="project" value="UniProtKB-UniPathway"/>
</dbReference>
<evidence type="ECO:0000259" key="8">
    <source>
        <dbReference type="Pfam" id="PF16822"/>
    </source>
</evidence>
<evidence type="ECO:0000256" key="5">
    <source>
        <dbReference type="ARBA" id="ARBA00022764"/>
    </source>
</evidence>
<dbReference type="EMBL" id="WWNE01000012">
    <property type="protein sequence ID" value="NBG66908.1"/>
    <property type="molecule type" value="Genomic_DNA"/>
</dbReference>
<feature type="domain" description="AlgX/AlgJ SGNH hydrolase-like" evidence="8">
    <location>
        <begin position="96"/>
        <end position="233"/>
    </location>
</feature>
<feature type="transmembrane region" description="Helical" evidence="7">
    <location>
        <begin position="6"/>
        <end position="24"/>
    </location>
</feature>
<reference evidence="9 10" key="1">
    <citation type="submission" date="2019-12" db="EMBL/GenBank/DDBJ databases">
        <authorList>
            <person name="Zhao J."/>
        </authorList>
    </citation>
    <scope>NUCLEOTIDE SEQUENCE [LARGE SCALE GENOMIC DNA]</scope>
    <source>
        <strain evidence="9 10">S-15</strain>
    </source>
</reference>
<dbReference type="Proteomes" id="UP000470771">
    <property type="component" value="Unassembled WGS sequence"/>
</dbReference>
<evidence type="ECO:0000256" key="4">
    <source>
        <dbReference type="ARBA" id="ARBA00022729"/>
    </source>
</evidence>
<protein>
    <recommendedName>
        <fullName evidence="8">AlgX/AlgJ SGNH hydrolase-like domain-containing protein</fullName>
    </recommendedName>
</protein>
<dbReference type="InterPro" id="IPR031811">
    <property type="entry name" value="ALGX/ALGJ_SGNH-like"/>
</dbReference>
<sequence length="436" mass="51777">MGKQQQIKIVLFAGVILFLFVFRIQGKFKIFEKGYLNGYYTYTAKPELTVDSWMSGDYQEKRQRYVEENIGFRNYLIRLYNQFAFTFFHVARANGVTIGKEDYLYEEQYIRSYLGTDFIGEDRIIEKVDKLKMIKDQLNLEGIELLTVIAPGKGFYYPEYLPDKRLKEKKDSTNYQVYVETLKQQSIPLIDVNGWFLKMKDTTTYPLYPKGGTHWTNYGEILVADSIRRFVQDMLQIPFPKIVVDSIEWSDTARFSDNDIELGMNLLFHLKPFPMAYPKFRFDFEGVNQRTKVLTIGDSYYWGMFGHEITDYVFNNSQFWYYNRSIHQPGKEERKVSEVNKMAEIRKHKVVMLLFTEGNLMHFAYDFIEELYAYYSLHPNTERELKLIEIEQSIKLTPEWLESVTEDALKKGISLDENIRSHAEYVLYMQENELEN</sequence>
<dbReference type="GO" id="GO:0016740">
    <property type="term" value="F:transferase activity"/>
    <property type="evidence" value="ECO:0007669"/>
    <property type="project" value="UniProtKB-KW"/>
</dbReference>
<keyword evidence="4" id="KW-0732">Signal</keyword>
<keyword evidence="6" id="KW-0016">Alginate biosynthesis</keyword>
<dbReference type="RefSeq" id="WP_160633862.1">
    <property type="nucleotide sequence ID" value="NZ_WWNE01000012.1"/>
</dbReference>
<dbReference type="AlphaFoldDB" id="A0A6N9NJP4"/>
<keyword evidence="7" id="KW-0472">Membrane</keyword>
<dbReference type="Pfam" id="PF16822">
    <property type="entry name" value="ALGX"/>
    <property type="match status" value="1"/>
</dbReference>
<proteinExistence type="predicted"/>
<keyword evidence="3" id="KW-0808">Transferase</keyword>
<keyword evidence="10" id="KW-1185">Reference proteome</keyword>
<dbReference type="UniPathway" id="UPA00286"/>
<evidence type="ECO:0000256" key="6">
    <source>
        <dbReference type="ARBA" id="ARBA00022841"/>
    </source>
</evidence>
<evidence type="ECO:0000256" key="7">
    <source>
        <dbReference type="SAM" id="Phobius"/>
    </source>
</evidence>
<evidence type="ECO:0000313" key="9">
    <source>
        <dbReference type="EMBL" id="NBG66908.1"/>
    </source>
</evidence>
<evidence type="ECO:0000256" key="3">
    <source>
        <dbReference type="ARBA" id="ARBA00022679"/>
    </source>
</evidence>
<comment type="pathway">
    <text evidence="2">Glycan biosynthesis; alginate biosynthesis.</text>
</comment>
<evidence type="ECO:0000256" key="2">
    <source>
        <dbReference type="ARBA" id="ARBA00005182"/>
    </source>
</evidence>
<gene>
    <name evidence="9" type="ORF">GQN54_12340</name>
</gene>
<comment type="caution">
    <text evidence="9">The sequence shown here is derived from an EMBL/GenBank/DDBJ whole genome shotgun (WGS) entry which is preliminary data.</text>
</comment>
<keyword evidence="5" id="KW-0574">Periplasm</keyword>
<evidence type="ECO:0000256" key="1">
    <source>
        <dbReference type="ARBA" id="ARBA00004418"/>
    </source>
</evidence>
<keyword evidence="7" id="KW-0812">Transmembrane</keyword>
<name>A0A6N9NJP4_9FLAO</name>